<reference evidence="4" key="1">
    <citation type="journal article" date="2020" name="Stud. Mycol.">
        <title>101 Dothideomycetes genomes: A test case for predicting lifestyles and emergence of pathogens.</title>
        <authorList>
            <person name="Haridas S."/>
            <person name="Albert R."/>
            <person name="Binder M."/>
            <person name="Bloem J."/>
            <person name="LaButti K."/>
            <person name="Salamov A."/>
            <person name="Andreopoulos B."/>
            <person name="Baker S."/>
            <person name="Barry K."/>
            <person name="Bills G."/>
            <person name="Bluhm B."/>
            <person name="Cannon C."/>
            <person name="Castanera R."/>
            <person name="Culley D."/>
            <person name="Daum C."/>
            <person name="Ezra D."/>
            <person name="Gonzalez J."/>
            <person name="Henrissat B."/>
            <person name="Kuo A."/>
            <person name="Liang C."/>
            <person name="Lipzen A."/>
            <person name="Lutzoni F."/>
            <person name="Magnuson J."/>
            <person name="Mondo S."/>
            <person name="Nolan M."/>
            <person name="Ohm R."/>
            <person name="Pangilinan J."/>
            <person name="Park H.-J."/>
            <person name="Ramirez L."/>
            <person name="Alfaro M."/>
            <person name="Sun H."/>
            <person name="Tritt A."/>
            <person name="Yoshinaga Y."/>
            <person name="Zwiers L.-H."/>
            <person name="Turgeon B."/>
            <person name="Goodwin S."/>
            <person name="Spatafora J."/>
            <person name="Crous P."/>
            <person name="Grigoriev I."/>
        </authorList>
    </citation>
    <scope>NUCLEOTIDE SEQUENCE [LARGE SCALE GENOMIC DNA]</scope>
    <source>
        <strain evidence="4">CBS 304.66</strain>
    </source>
</reference>
<sequence>MLMTLSIQLMVKRTLAPVSPPYPRLPGLPIPVPIVVIVVAFTVIFIGVAFFPGIFGGGGVLGSKGGVGIEGGPGGRGFEDGRGGSGGPEDGLGGLGNDVGGIGGVGLEEGSQGVGGIEGVGFMVGGRRVELKDGNGGVGFHVGIGGLGGNVGNPGRDADGLEEAIGTVGPPVELNGSGVLLHGRVNVVGEGIEKEGGAVELTPGRDSVGIGIPDIVDGRGMGVNEMLVGKGAVTGGKVKVEKPNEGPELEGMLSVGKAEEGSKIEMLRLDTEIIGGFGNEDTGTTLVGIGISVEMLEDNGVGRENPIDAEDEASGGTLKLNNGLVDGRLPEKDSPMEGLGMLEGSAWLVLIASATPSKLFTRKAASRSMTGVFLYVLDLTSRRRFPWPCSRANVLKLGSI</sequence>
<feature type="compositionally biased region" description="Gly residues" evidence="1">
    <location>
        <begin position="83"/>
        <end position="92"/>
    </location>
</feature>
<accession>A0A9P4N4T6</accession>
<comment type="caution">
    <text evidence="3">The sequence shown here is derived from an EMBL/GenBank/DDBJ whole genome shotgun (WGS) entry which is preliminary data.</text>
</comment>
<evidence type="ECO:0000256" key="2">
    <source>
        <dbReference type="SAM" id="Phobius"/>
    </source>
</evidence>
<feature type="transmembrane region" description="Helical" evidence="2">
    <location>
        <begin position="30"/>
        <end position="55"/>
    </location>
</feature>
<evidence type="ECO:0000313" key="4">
    <source>
        <dbReference type="Proteomes" id="UP000800093"/>
    </source>
</evidence>
<keyword evidence="2" id="KW-0812">Transmembrane</keyword>
<dbReference type="AlphaFoldDB" id="A0A9P4N4T6"/>
<keyword evidence="4" id="KW-1185">Reference proteome</keyword>
<evidence type="ECO:0000313" key="3">
    <source>
        <dbReference type="EMBL" id="KAF2266157.1"/>
    </source>
</evidence>
<proteinExistence type="predicted"/>
<gene>
    <name evidence="3" type="ORF">CC78DRAFT_578482</name>
</gene>
<feature type="region of interest" description="Disordered" evidence="1">
    <location>
        <begin position="71"/>
        <end position="92"/>
    </location>
</feature>
<dbReference type="Proteomes" id="UP000800093">
    <property type="component" value="Unassembled WGS sequence"/>
</dbReference>
<protein>
    <submittedName>
        <fullName evidence="3">Uncharacterized protein</fullName>
    </submittedName>
</protein>
<keyword evidence="2" id="KW-0472">Membrane</keyword>
<name>A0A9P4N4T6_9PLEO</name>
<dbReference type="EMBL" id="ML986600">
    <property type="protein sequence ID" value="KAF2266157.1"/>
    <property type="molecule type" value="Genomic_DNA"/>
</dbReference>
<organism evidence="3 4">
    <name type="scientific">Lojkania enalia</name>
    <dbReference type="NCBI Taxonomy" id="147567"/>
    <lineage>
        <taxon>Eukaryota</taxon>
        <taxon>Fungi</taxon>
        <taxon>Dikarya</taxon>
        <taxon>Ascomycota</taxon>
        <taxon>Pezizomycotina</taxon>
        <taxon>Dothideomycetes</taxon>
        <taxon>Pleosporomycetidae</taxon>
        <taxon>Pleosporales</taxon>
        <taxon>Pleosporales incertae sedis</taxon>
        <taxon>Lojkania</taxon>
    </lineage>
</organism>
<keyword evidence="2" id="KW-1133">Transmembrane helix</keyword>
<evidence type="ECO:0000256" key="1">
    <source>
        <dbReference type="SAM" id="MobiDB-lite"/>
    </source>
</evidence>